<gene>
    <name evidence="3" type="ORF">SYNTR_1809</name>
</gene>
<proteinExistence type="predicted"/>
<accession>A0A6I6DH36</accession>
<feature type="compositionally biased region" description="Basic and acidic residues" evidence="1">
    <location>
        <begin position="55"/>
        <end position="69"/>
    </location>
</feature>
<evidence type="ECO:0000256" key="2">
    <source>
        <dbReference type="SAM" id="Phobius"/>
    </source>
</evidence>
<dbReference type="AlphaFoldDB" id="A0A6I6DH36"/>
<dbReference type="EMBL" id="CP046457">
    <property type="protein sequence ID" value="QGU00403.1"/>
    <property type="molecule type" value="Genomic_DNA"/>
</dbReference>
<keyword evidence="2" id="KW-1133">Transmembrane helix</keyword>
<keyword evidence="2" id="KW-0812">Transmembrane</keyword>
<evidence type="ECO:0000313" key="4">
    <source>
        <dbReference type="Proteomes" id="UP000426444"/>
    </source>
</evidence>
<evidence type="ECO:0000256" key="1">
    <source>
        <dbReference type="SAM" id="MobiDB-lite"/>
    </source>
</evidence>
<keyword evidence="2" id="KW-0472">Membrane</keyword>
<keyword evidence="4" id="KW-1185">Reference proteome</keyword>
<reference evidence="4" key="1">
    <citation type="journal article" date="2019" name="Microbiology">
        <title>Complete Genome Sequence of an Uncultured Bacterium of the Candidate Phylum Bipolaricaulota.</title>
        <authorList>
            <person name="Kadnikov V.V."/>
            <person name="Mardanov A.V."/>
            <person name="Beletsky A.V."/>
            <person name="Frank Y.A."/>
            <person name="Karnachuk O.V."/>
            <person name="Ravin N.V."/>
        </authorList>
    </citation>
    <scope>NUCLEOTIDE SEQUENCE [LARGE SCALE GENOMIC DNA]</scope>
</reference>
<feature type="region of interest" description="Disordered" evidence="1">
    <location>
        <begin position="35"/>
        <end position="71"/>
    </location>
</feature>
<dbReference type="KEGG" id="salq:SYNTR_1809"/>
<name>A0A6I6DH36_9FIRM</name>
<dbReference type="Proteomes" id="UP000426444">
    <property type="component" value="Chromosome"/>
</dbReference>
<dbReference type="RefSeq" id="WP_156204190.1">
    <property type="nucleotide sequence ID" value="NZ_CP046457.1"/>
</dbReference>
<feature type="transmembrane region" description="Helical" evidence="2">
    <location>
        <begin position="83"/>
        <end position="105"/>
    </location>
</feature>
<feature type="transmembrane region" description="Helical" evidence="2">
    <location>
        <begin position="6"/>
        <end position="24"/>
    </location>
</feature>
<feature type="transmembrane region" description="Helical" evidence="2">
    <location>
        <begin position="111"/>
        <end position="133"/>
    </location>
</feature>
<evidence type="ECO:0000313" key="3">
    <source>
        <dbReference type="EMBL" id="QGU00403.1"/>
    </source>
</evidence>
<organism evidence="3 4">
    <name type="scientific">Candidatus Syntrophocurvum alkaliphilum</name>
    <dbReference type="NCBI Taxonomy" id="2293317"/>
    <lineage>
        <taxon>Bacteria</taxon>
        <taxon>Bacillati</taxon>
        <taxon>Bacillota</taxon>
        <taxon>Clostridia</taxon>
        <taxon>Eubacteriales</taxon>
        <taxon>Syntrophomonadaceae</taxon>
        <taxon>Candidatus Syntrophocurvum</taxon>
    </lineage>
</organism>
<protein>
    <submittedName>
        <fullName evidence="3">Uncharacterized protein</fullName>
    </submittedName>
</protein>
<sequence>MTTIILMSAGVGLLVAGTIMFMMAKVNAHTSIKQNGKKEVKQDDDNNQNQLRLNSHLEDEPLDDKREPSQEEPDVAIDKKIILVIKILMSFIIIIGIAGTVYFLLDKEYGFAFLLSLLAITVLGLLFSMLGLIKSFNKLAKQFGESIKNDDTYYRR</sequence>